<accession>A0A0A1H312</accession>
<feature type="chain" id="PRO_5001975303" evidence="1">
    <location>
        <begin position="20"/>
        <end position="729"/>
    </location>
</feature>
<protein>
    <submittedName>
        <fullName evidence="2">Salivary sheath protein</fullName>
    </submittedName>
</protein>
<sequence length="729" mass="79139">MRCFSVIALLAACISAATCMSYGSYGGAAAAYEATAGAAQQYGMEQSQSQYSASQQESSSSSSYESTEYDYAAGATSGYVGQSAQAAGAAYGAATGAGYGVAGAGYGAAEAAYGAAYGSSAYGASMASGASNYAAASSSKFSSASSMAASSASSSAAMSASASSYQASLDYYPKLRTIPFFNNVFQAMSCDDISSYSSLWTSNFNVQSTLTSMFQSNSLFKSYLSCATGMSFSSFQGAEFSRVCSAFSSNKGAFVGLVRNFARRGYIYKSSFATSLLSYTQSTEMWSAASRFSSFSNMQTWSQCGINAFFQHKAYRSYIMNFCGVQSWDENAISRTLSGYFRSNPVATSLFFRHLLLNRVSSSCSFQQYAALNQQSYMATRSSSFAYYGGFYNAFQQSSSSTSYARSQSMSSSSSSSMSSSSSSYSASRSYQSVQQYYSSTLYQSSLFRGCFELQSVDTSKQAGFYSSVFSQGYDYSSNFGTCFQDAYYRKYLLACTGYYGEYNAQMSSTLFSYAQQHPGFFARSTRLYARNGAFFSSQIGKMFVDQNSNFFFSQQVQQYRSQFLSVQAWNSFGLANLFQCRYYQRKICSFFGFSSYNYHQVSNAFISLFNTNFSGGLLALRHLIYRKYIGSSFNVQAYRSLRSYSYASSLAYSCPFYSQWSSYCSSFSQRSQFSRSAASSRSAYMQQQQSASSSSTSSYQAGAQSAAAGYAAQSGYAGGASGFSSGYY</sequence>
<reference evidence="2" key="1">
    <citation type="submission" date="2014-03" db="EMBL/GenBank/DDBJ databases">
        <title>Major protein components of salivary sheath in the brown planthopper, Nilaparvata lugens.</title>
        <authorList>
            <person name="Hasegawa T."/>
            <person name="Hattori M."/>
            <person name="Ishibashi J."/>
            <person name="Noda H."/>
        </authorList>
    </citation>
    <scope>NUCLEOTIDE SEQUENCE</scope>
    <source>
        <tissue evidence="2">Salivary gland</tissue>
    </source>
</reference>
<gene>
    <name evidence="2" type="primary">NL007</name>
</gene>
<evidence type="ECO:0000256" key="1">
    <source>
        <dbReference type="SAM" id="SignalP"/>
    </source>
</evidence>
<feature type="signal peptide" evidence="1">
    <location>
        <begin position="1"/>
        <end position="19"/>
    </location>
</feature>
<organism evidence="2">
    <name type="scientific">Nilaparvata lugens</name>
    <name type="common">Brown planthopper</name>
    <dbReference type="NCBI Taxonomy" id="108931"/>
    <lineage>
        <taxon>Eukaryota</taxon>
        <taxon>Metazoa</taxon>
        <taxon>Ecdysozoa</taxon>
        <taxon>Arthropoda</taxon>
        <taxon>Hexapoda</taxon>
        <taxon>Insecta</taxon>
        <taxon>Pterygota</taxon>
        <taxon>Neoptera</taxon>
        <taxon>Paraneoptera</taxon>
        <taxon>Hemiptera</taxon>
        <taxon>Auchenorrhyncha</taxon>
        <taxon>Fulgoroidea</taxon>
        <taxon>Delphacidae</taxon>
        <taxon>Delphacinae</taxon>
        <taxon>Nilaparvata</taxon>
    </lineage>
</organism>
<dbReference type="EMBL" id="AB915699">
    <property type="protein sequence ID" value="BAP87097.1"/>
    <property type="molecule type" value="mRNA"/>
</dbReference>
<name>A0A0A1H312_NILLU</name>
<keyword evidence="1" id="KW-0732">Signal</keyword>
<dbReference type="OrthoDB" id="6643966at2759"/>
<dbReference type="AlphaFoldDB" id="A0A0A1H312"/>
<proteinExistence type="evidence at transcript level"/>
<evidence type="ECO:0000313" key="2">
    <source>
        <dbReference type="EMBL" id="BAP87097.1"/>
    </source>
</evidence>